<evidence type="ECO:0008006" key="4">
    <source>
        <dbReference type="Google" id="ProtNLM"/>
    </source>
</evidence>
<dbReference type="HOGENOM" id="CLU_1073698_0_0_1"/>
<dbReference type="Gene3D" id="2.40.160.200">
    <property type="entry name" value="LURP1-related"/>
    <property type="match status" value="1"/>
</dbReference>
<dbReference type="InterPro" id="IPR038595">
    <property type="entry name" value="LOR_sf"/>
</dbReference>
<name>W2SDJ4_CYPE1</name>
<sequence>MAMMLYTYMRRRKTVEIGTATNAAPPSYRQRSHSSGCRIEGVEKDITYTSQDTKACSDNERSGDEATGIINQSIAVFPQYVAKESTTLIMKEDLVPYLPGSFTVWTGNARLFEIDRERPSLTHRTNIIDAQSQELVMAVRKNLCNVPVSFTFDDPCGKRILDLQGEFFVPYSGSKSTAHMVNAETGDKIDLTMKGSYMNRHAIIKDESGHILVRMTSNIFEARNLVGHRRTYELTVQAGVDLSLAVAMILSLHEREQAH</sequence>
<dbReference type="SUPFAM" id="SSF54518">
    <property type="entry name" value="Tubby C-terminal domain-like"/>
    <property type="match status" value="1"/>
</dbReference>
<dbReference type="VEuPathDB" id="FungiDB:HMPREF1541_00141"/>
<evidence type="ECO:0000313" key="3">
    <source>
        <dbReference type="Proteomes" id="UP000030752"/>
    </source>
</evidence>
<evidence type="ECO:0000313" key="2">
    <source>
        <dbReference type="EMBL" id="ETN45959.1"/>
    </source>
</evidence>
<dbReference type="STRING" id="1220924.W2SDJ4"/>
<dbReference type="GeneID" id="19967480"/>
<protein>
    <recommendedName>
        <fullName evidence="4">Tubby C-terminal domain-containing protein</fullName>
    </recommendedName>
</protein>
<dbReference type="EMBL" id="KB822711">
    <property type="protein sequence ID" value="ETN45959.1"/>
    <property type="molecule type" value="Genomic_DNA"/>
</dbReference>
<proteinExistence type="inferred from homology"/>
<dbReference type="InParanoid" id="W2SDJ4"/>
<dbReference type="InterPro" id="IPR025659">
    <property type="entry name" value="Tubby-like_C"/>
</dbReference>
<dbReference type="InterPro" id="IPR007612">
    <property type="entry name" value="LOR"/>
</dbReference>
<gene>
    <name evidence="2" type="ORF">HMPREF1541_00141</name>
</gene>
<dbReference type="AlphaFoldDB" id="W2SDJ4"/>
<organism evidence="2 3">
    <name type="scientific">Cyphellophora europaea (strain CBS 101466)</name>
    <name type="common">Phialophora europaea</name>
    <dbReference type="NCBI Taxonomy" id="1220924"/>
    <lineage>
        <taxon>Eukaryota</taxon>
        <taxon>Fungi</taxon>
        <taxon>Dikarya</taxon>
        <taxon>Ascomycota</taxon>
        <taxon>Pezizomycotina</taxon>
        <taxon>Eurotiomycetes</taxon>
        <taxon>Chaetothyriomycetidae</taxon>
        <taxon>Chaetothyriales</taxon>
        <taxon>Cyphellophoraceae</taxon>
        <taxon>Cyphellophora</taxon>
    </lineage>
</organism>
<reference evidence="2 3" key="1">
    <citation type="submission" date="2013-03" db="EMBL/GenBank/DDBJ databases">
        <title>The Genome Sequence of Phialophora europaea CBS 101466.</title>
        <authorList>
            <consortium name="The Broad Institute Genomics Platform"/>
            <person name="Cuomo C."/>
            <person name="de Hoog S."/>
            <person name="Gorbushina A."/>
            <person name="Walker B."/>
            <person name="Young S.K."/>
            <person name="Zeng Q."/>
            <person name="Gargeya S."/>
            <person name="Fitzgerald M."/>
            <person name="Haas B."/>
            <person name="Abouelleil A."/>
            <person name="Allen A.W."/>
            <person name="Alvarado L."/>
            <person name="Arachchi H.M."/>
            <person name="Berlin A.M."/>
            <person name="Chapman S.B."/>
            <person name="Gainer-Dewar J."/>
            <person name="Goldberg J."/>
            <person name="Griggs A."/>
            <person name="Gujja S."/>
            <person name="Hansen M."/>
            <person name="Howarth C."/>
            <person name="Imamovic A."/>
            <person name="Ireland A."/>
            <person name="Larimer J."/>
            <person name="McCowan C."/>
            <person name="Murphy C."/>
            <person name="Pearson M."/>
            <person name="Poon T.W."/>
            <person name="Priest M."/>
            <person name="Roberts A."/>
            <person name="Saif S."/>
            <person name="Shea T."/>
            <person name="Sisk P."/>
            <person name="Sykes S."/>
            <person name="Wortman J."/>
            <person name="Nusbaum C."/>
            <person name="Birren B."/>
        </authorList>
    </citation>
    <scope>NUCLEOTIDE SEQUENCE [LARGE SCALE GENOMIC DNA]</scope>
    <source>
        <strain evidence="2 3">CBS 101466</strain>
    </source>
</reference>
<accession>W2SDJ4</accession>
<evidence type="ECO:0000256" key="1">
    <source>
        <dbReference type="ARBA" id="ARBA00005437"/>
    </source>
</evidence>
<dbReference type="OrthoDB" id="748129at2759"/>
<dbReference type="Pfam" id="PF04525">
    <property type="entry name" value="LOR"/>
    <property type="match status" value="1"/>
</dbReference>
<dbReference type="Proteomes" id="UP000030752">
    <property type="component" value="Unassembled WGS sequence"/>
</dbReference>
<dbReference type="RefSeq" id="XP_008710671.1">
    <property type="nucleotide sequence ID" value="XM_008712449.1"/>
</dbReference>
<comment type="similarity">
    <text evidence="1">Belongs to the LOR family.</text>
</comment>
<keyword evidence="3" id="KW-1185">Reference proteome</keyword>